<reference evidence="2" key="1">
    <citation type="submission" date="2022-06" db="EMBL/GenBank/DDBJ databases">
        <title>Complete genome sequences of two strains of the flax pathogen Septoria linicola.</title>
        <authorList>
            <person name="Lapalu N."/>
            <person name="Simon A."/>
            <person name="Demenou B."/>
            <person name="Paumier D."/>
            <person name="Guillot M.-P."/>
            <person name="Gout L."/>
            <person name="Valade R."/>
        </authorList>
    </citation>
    <scope>NUCLEOTIDE SEQUENCE</scope>
    <source>
        <strain evidence="2">SE15195</strain>
    </source>
</reference>
<name>A0A9Q9AIF3_9PEZI</name>
<sequence length="71" mass="7829">MSTPYLISNVLSRRAIDPIFAVSVGFAAAAVRINREEKEKGHTTQQTIIALKRRTELIFGGAVEKIEEKTG</sequence>
<dbReference type="EMBL" id="CP099419">
    <property type="protein sequence ID" value="USW49852.1"/>
    <property type="molecule type" value="Genomic_DNA"/>
</dbReference>
<gene>
    <name evidence="2" type="ORF">Slin15195_G031710</name>
</gene>
<keyword evidence="1" id="KW-1133">Transmembrane helix</keyword>
<dbReference type="InterPro" id="IPR024242">
    <property type="entry name" value="NCE101"/>
</dbReference>
<organism evidence="2 3">
    <name type="scientific">Septoria linicola</name>
    <dbReference type="NCBI Taxonomy" id="215465"/>
    <lineage>
        <taxon>Eukaryota</taxon>
        <taxon>Fungi</taxon>
        <taxon>Dikarya</taxon>
        <taxon>Ascomycota</taxon>
        <taxon>Pezizomycotina</taxon>
        <taxon>Dothideomycetes</taxon>
        <taxon>Dothideomycetidae</taxon>
        <taxon>Mycosphaerellales</taxon>
        <taxon>Mycosphaerellaceae</taxon>
        <taxon>Septoria</taxon>
    </lineage>
</organism>
<keyword evidence="1" id="KW-0472">Membrane</keyword>
<dbReference type="AlphaFoldDB" id="A0A9Q9AIF3"/>
<keyword evidence="1" id="KW-0812">Transmembrane</keyword>
<accession>A0A9Q9AIF3</accession>
<feature type="transmembrane region" description="Helical" evidence="1">
    <location>
        <begin position="15"/>
        <end position="33"/>
    </location>
</feature>
<evidence type="ECO:0000313" key="2">
    <source>
        <dbReference type="EMBL" id="USW49852.1"/>
    </source>
</evidence>
<dbReference type="Proteomes" id="UP001056384">
    <property type="component" value="Chromosome 2"/>
</dbReference>
<proteinExistence type="predicted"/>
<evidence type="ECO:0000256" key="1">
    <source>
        <dbReference type="SAM" id="Phobius"/>
    </source>
</evidence>
<evidence type="ECO:0000313" key="3">
    <source>
        <dbReference type="Proteomes" id="UP001056384"/>
    </source>
</evidence>
<dbReference type="GO" id="GO:0009306">
    <property type="term" value="P:protein secretion"/>
    <property type="evidence" value="ECO:0007669"/>
    <property type="project" value="InterPro"/>
</dbReference>
<dbReference type="Pfam" id="PF11654">
    <property type="entry name" value="NCE101"/>
    <property type="match status" value="1"/>
</dbReference>
<protein>
    <submittedName>
        <fullName evidence="2">Non-classical export protein</fullName>
    </submittedName>
</protein>
<keyword evidence="3" id="KW-1185">Reference proteome</keyword>